<dbReference type="SUPFAM" id="SSF50978">
    <property type="entry name" value="WD40 repeat-like"/>
    <property type="match status" value="1"/>
</dbReference>
<evidence type="ECO:0000256" key="6">
    <source>
        <dbReference type="SAM" id="Coils"/>
    </source>
</evidence>
<evidence type="ECO:0000256" key="3">
    <source>
        <dbReference type="ARBA" id="ARBA00022574"/>
    </source>
</evidence>
<gene>
    <name evidence="7" type="ORF">FNF27_02597</name>
</gene>
<dbReference type="AlphaFoldDB" id="A0A5A8EDI2"/>
<reference evidence="7 8" key="1">
    <citation type="submission" date="2019-07" db="EMBL/GenBank/DDBJ databases">
        <title>Genomes of Cafeteria roenbergensis.</title>
        <authorList>
            <person name="Fischer M.G."/>
            <person name="Hackl T."/>
            <person name="Roman M."/>
        </authorList>
    </citation>
    <scope>NUCLEOTIDE SEQUENCE [LARGE SCALE GENOMIC DNA]</scope>
    <source>
        <strain evidence="7 8">E4-10P</strain>
    </source>
</reference>
<keyword evidence="4" id="KW-0819">tRNA processing</keyword>
<sequence>MASGAVAVLGQTGVLAVFQLERRLSAAEPSLRPLVAMDVCTPGEATMLLPDGGWVGERSGPAPGRRLRVAIGTRSLLRLFDVVVEAGAADEAAPARAGTGEASPVVRVSLVAQLQLQRGRGIEAAAWGGGIVAAATKSHTVQVWHDPALSGVAPQELYRGPPVRLVGNPSKTGDVVSDPVEMETALRRKAALKQAVKAAKAAAKRATVRAAFFELWDDMSTSLAPRRRIALDDGERVCRALASTPSREGGAVARCGPDFALPLLGVSGSVFDPTAVGASSTAVFLSPGLSGPPPAGAAARVVISRPERGRSAGWPATLGPASSPRHGLVSTDACLLHAAPGGVPCFLTVGEDDLACVWQQPTELGGPLRMCCAWRPTGVHVRSVHAATAGGVTVAAFGGAGSGVALYAWREGALRPVFLASSAGHDCHDAERGDASADQRTNAVRCEPDPGAAEEGASFLVASATSGGDVVLWKADVRAATLRRLAVSPTAAPALSLAWVRCGAQRLCIASGHTDGQLRLWDASALAADSKGGEALAAGAAPVRSMPAVQMTGPSVVAADPASRGARVSTMGVNCLSAVDACPGAAAVLLAGGDDQSVTVVRLQLSEARGGPGGASSASDDAEGQSVCTAGAAVKADVAWVPAVSGAAIRGVFASRRCAIAMGVDEALTVWTWGEGGPGHRIGAGLPIPAHGGEAIAAGPLVVEGSDALCRAPLPDSRAAAACAGLHRVAVARFGVSDPGGLAVFERDAPSAEEGLLSAVVSGVGLELLRVAV</sequence>
<dbReference type="GO" id="GO:0005737">
    <property type="term" value="C:cytoplasm"/>
    <property type="evidence" value="ECO:0007669"/>
    <property type="project" value="UniProtKB-SubCell"/>
</dbReference>
<comment type="caution">
    <text evidence="7">The sequence shown here is derived from an EMBL/GenBank/DDBJ whole genome shotgun (WGS) entry which is preliminary data.</text>
</comment>
<dbReference type="PANTHER" id="PTHR14344">
    <property type="entry name" value="WD REPEAT PROTEIN"/>
    <property type="match status" value="1"/>
</dbReference>
<feature type="coiled-coil region" evidence="6">
    <location>
        <begin position="182"/>
        <end position="209"/>
    </location>
</feature>
<name>A0A5A8EDI2_CAFRO</name>
<proteinExistence type="predicted"/>
<dbReference type="Gene3D" id="2.130.10.10">
    <property type="entry name" value="YVTN repeat-like/Quinoprotein amine dehydrogenase"/>
    <property type="match status" value="1"/>
</dbReference>
<keyword evidence="3" id="KW-0853">WD repeat</keyword>
<dbReference type="Proteomes" id="UP000322899">
    <property type="component" value="Unassembled WGS sequence"/>
</dbReference>
<keyword evidence="6" id="KW-0175">Coiled coil</keyword>
<organism evidence="7 8">
    <name type="scientific">Cafeteria roenbergensis</name>
    <name type="common">Marine flagellate</name>
    <dbReference type="NCBI Taxonomy" id="33653"/>
    <lineage>
        <taxon>Eukaryota</taxon>
        <taxon>Sar</taxon>
        <taxon>Stramenopiles</taxon>
        <taxon>Bigyra</taxon>
        <taxon>Opalozoa</taxon>
        <taxon>Bicosoecida</taxon>
        <taxon>Cafeteriaceae</taxon>
        <taxon>Cafeteria</taxon>
    </lineage>
</organism>
<keyword evidence="5" id="KW-0677">Repeat</keyword>
<evidence type="ECO:0000256" key="2">
    <source>
        <dbReference type="ARBA" id="ARBA00022490"/>
    </source>
</evidence>
<dbReference type="GO" id="GO:0030488">
    <property type="term" value="P:tRNA methylation"/>
    <property type="evidence" value="ECO:0007669"/>
    <property type="project" value="TreeGrafter"/>
</dbReference>
<comment type="subcellular location">
    <subcellularLocation>
        <location evidence="1">Cytoplasm</location>
    </subcellularLocation>
</comment>
<dbReference type="EMBL" id="VLTO01000011">
    <property type="protein sequence ID" value="KAA0175876.1"/>
    <property type="molecule type" value="Genomic_DNA"/>
</dbReference>
<keyword evidence="2" id="KW-0963">Cytoplasm</keyword>
<dbReference type="InterPro" id="IPR015943">
    <property type="entry name" value="WD40/YVTN_repeat-like_dom_sf"/>
</dbReference>
<accession>A0A5A8EDI2</accession>
<dbReference type="InterPro" id="IPR036322">
    <property type="entry name" value="WD40_repeat_dom_sf"/>
</dbReference>
<evidence type="ECO:0000256" key="5">
    <source>
        <dbReference type="ARBA" id="ARBA00022737"/>
    </source>
</evidence>
<evidence type="ECO:0000256" key="1">
    <source>
        <dbReference type="ARBA" id="ARBA00004496"/>
    </source>
</evidence>
<dbReference type="PANTHER" id="PTHR14344:SF3">
    <property type="entry name" value="WD REPEAT-CONTAINING PROTEIN 6"/>
    <property type="match status" value="1"/>
</dbReference>
<protein>
    <submittedName>
        <fullName evidence="7">Uncharacterized protein</fullName>
    </submittedName>
</protein>
<evidence type="ECO:0000313" key="8">
    <source>
        <dbReference type="Proteomes" id="UP000322899"/>
    </source>
</evidence>
<evidence type="ECO:0000313" key="7">
    <source>
        <dbReference type="EMBL" id="KAA0175876.1"/>
    </source>
</evidence>
<evidence type="ECO:0000256" key="4">
    <source>
        <dbReference type="ARBA" id="ARBA00022694"/>
    </source>
</evidence>
<dbReference type="InterPro" id="IPR051973">
    <property type="entry name" value="tRNA_Anticodon_Mtase-Reg"/>
</dbReference>